<keyword evidence="13" id="KW-0902">Two-component regulatory system</keyword>
<dbReference type="Pfam" id="PF00512">
    <property type="entry name" value="HisKA"/>
    <property type="match status" value="1"/>
</dbReference>
<dbReference type="RefSeq" id="WP_007254975.1">
    <property type="nucleotide sequence ID" value="NZ_CH724107.1"/>
</dbReference>
<dbReference type="GO" id="GO:0005886">
    <property type="term" value="C:plasma membrane"/>
    <property type="evidence" value="ECO:0007669"/>
    <property type="project" value="UniProtKB-SubCell"/>
</dbReference>
<dbReference type="SUPFAM" id="SSF55874">
    <property type="entry name" value="ATPase domain of HSP90 chaperone/DNA topoisomerase II/histidine kinase"/>
    <property type="match status" value="1"/>
</dbReference>
<evidence type="ECO:0000256" key="6">
    <source>
        <dbReference type="ARBA" id="ARBA00022553"/>
    </source>
</evidence>
<dbReference type="Pfam" id="PF13426">
    <property type="entry name" value="PAS_9"/>
    <property type="match status" value="1"/>
</dbReference>
<dbReference type="InterPro" id="IPR036890">
    <property type="entry name" value="HATPase_C_sf"/>
</dbReference>
<sequence>MTQAPSLARAVLLAVCGAVTIGGFVMVQDRSQTRAAEAFITLTDNARTALIERVERHNNLLVGMQLYLDSSDNVTFAEWRDYVRSLESVRGLTSLVGLGYANNLQPGSLEQFFEATTSDGIADFRIRPARTGDIERYVIKFFEPVESLDLQGLDLAAYPALAEAARDAARSGETILAPPGPASTGGTILMLRPRYSLDAPVDTPEERLAALRGWNLGPLDPQVLVQEIEDEFAGAFRVRIDDAGARTRLADTTLPDVQPDFRLTEVVPVLGRNWAFTWESTPTFEAMNARSTPWIVLVAGVAVTALVAALAGVLARREIAVRRLVEERTRELEARAEMNRSFLDNRVVAMLIVDADGSVLSGNQAAARLFGYAVSDLKGVLLNNLIPGAIASIDWTLSTTQGVHRDGSTLYLDVQVNRWTNAGDNARSTVLIRDVSEQTRTSRQLDEQEERFNRAINEAGIGVFDIDLESDVSVVSNSWLRVMGLPADVTLENPQALFRERVHPEDRPIIEAANYAHIDGHTDRTVTEYRVRFDDGTWRWMRSNAVVTERDEDGRALRLLGVQTDVTDRHEAQDALRRSEERFRKFLAQAPVGMAIFDGQGRFLGLNEAMVKLTGYSEAELLEMRFGDLLSKDDLAQIFDTVVETHGDGARGYTGEHQLSHRNGGHVWALLSVAWTFDADRGSDLYIVQLQDISERREIERLKSEFVATVSHELRTPLTSVKGALDLVVGAMADKLPKSSLRLLDIAQSNTDRLIYLVNDILDLEKISAGQIDFHIQPESANELLDASVKQTRPIAVQQDVHLVWRPQEPDRMVLADAGRLNQVLLNLISNACKFSHAGGRVEVWFEVRGAEVMFFVKDEGVGISATHRNSIFKPFSQVDSSDTREKGGTGLGLNICKELVERMNGRIDFESTLGEGTTFRFTCPLAEPADAEPDETDAASSRTRILLVEGDAGFGGLLRSHLSGDSEVAIVTCIDAARERLRSARYDVVMVDLGLASAARRLVRDIAREHPDSKIVALNALAHDPGGLPLTEEALQIGRSLDQLRNSLRKAS</sequence>
<feature type="domain" description="PAS" evidence="19">
    <location>
        <begin position="579"/>
        <end position="638"/>
    </location>
</feature>
<dbReference type="EC" id="2.7.13.3" evidence="4"/>
<feature type="domain" description="Response regulatory" evidence="18">
    <location>
        <begin position="945"/>
        <end position="1053"/>
    </location>
</feature>
<dbReference type="STRING" id="314256.OG2516_07248"/>
<dbReference type="GO" id="GO:0000155">
    <property type="term" value="F:phosphorelay sensor kinase activity"/>
    <property type="evidence" value="ECO:0007669"/>
    <property type="project" value="InterPro"/>
</dbReference>
<dbReference type="InterPro" id="IPR003594">
    <property type="entry name" value="HATPase_dom"/>
</dbReference>
<dbReference type="PROSITE" id="PS50113">
    <property type="entry name" value="PAC"/>
    <property type="match status" value="2"/>
</dbReference>
<proteinExistence type="predicted"/>
<feature type="domain" description="Histidine kinase" evidence="17">
    <location>
        <begin position="709"/>
        <end position="928"/>
    </location>
</feature>
<organism evidence="22 23">
    <name type="scientific">Oceanicola granulosus (strain ATCC BAA-861 / DSM 15982 / KCTC 12143 / HTCC2516)</name>
    <dbReference type="NCBI Taxonomy" id="314256"/>
    <lineage>
        <taxon>Bacteria</taxon>
        <taxon>Pseudomonadati</taxon>
        <taxon>Pseudomonadota</taxon>
        <taxon>Alphaproteobacteria</taxon>
        <taxon>Rhodobacterales</taxon>
        <taxon>Roseobacteraceae</taxon>
        <taxon>Oceanicola</taxon>
    </lineage>
</organism>
<dbReference type="GO" id="GO:0045121">
    <property type="term" value="C:membrane raft"/>
    <property type="evidence" value="ECO:0007669"/>
    <property type="project" value="UniProtKB-SubCell"/>
</dbReference>
<evidence type="ECO:0000256" key="11">
    <source>
        <dbReference type="ARBA" id="ARBA00022840"/>
    </source>
</evidence>
<dbReference type="PANTHER" id="PTHR43047">
    <property type="entry name" value="TWO-COMPONENT HISTIDINE PROTEIN KINASE"/>
    <property type="match status" value="1"/>
</dbReference>
<dbReference type="Pfam" id="PF02518">
    <property type="entry name" value="HATPase_c"/>
    <property type="match status" value="1"/>
</dbReference>
<keyword evidence="14 16" id="KW-0472">Membrane</keyword>
<dbReference type="InterPro" id="IPR035965">
    <property type="entry name" value="PAS-like_dom_sf"/>
</dbReference>
<dbReference type="HOGENOM" id="CLU_000445_114_62_5"/>
<evidence type="ECO:0000256" key="12">
    <source>
        <dbReference type="ARBA" id="ARBA00022989"/>
    </source>
</evidence>
<dbReference type="InterPro" id="IPR001610">
    <property type="entry name" value="PAC"/>
</dbReference>
<evidence type="ECO:0000259" key="20">
    <source>
        <dbReference type="PROSITE" id="PS50113"/>
    </source>
</evidence>
<dbReference type="InterPro" id="IPR011006">
    <property type="entry name" value="CheY-like_superfamily"/>
</dbReference>
<dbReference type="eggNOG" id="COG5002">
    <property type="taxonomic scope" value="Bacteria"/>
</dbReference>
<dbReference type="InterPro" id="IPR005467">
    <property type="entry name" value="His_kinase_dom"/>
</dbReference>
<comment type="subcellular location">
    <subcellularLocation>
        <location evidence="2">Cell membrane</location>
    </subcellularLocation>
    <subcellularLocation>
        <location evidence="3">Membrane raft</location>
        <topology evidence="3">Multi-pass membrane protein</topology>
    </subcellularLocation>
</comment>
<dbReference type="Gene3D" id="3.30.450.20">
    <property type="entry name" value="PAS domain"/>
    <property type="match status" value="3"/>
</dbReference>
<evidence type="ECO:0000256" key="10">
    <source>
        <dbReference type="ARBA" id="ARBA00022777"/>
    </source>
</evidence>
<dbReference type="FunFam" id="3.30.565.10:FF:000023">
    <property type="entry name" value="PAS domain-containing sensor histidine kinase"/>
    <property type="match status" value="1"/>
</dbReference>
<dbReference type="SUPFAM" id="SSF55785">
    <property type="entry name" value="PYP-like sensor domain (PAS domain)"/>
    <property type="match status" value="3"/>
</dbReference>
<comment type="caution">
    <text evidence="22">The sequence shown here is derived from an EMBL/GenBank/DDBJ whole genome shotgun (WGS) entry which is preliminary data.</text>
</comment>
<dbReference type="GO" id="GO:0005524">
    <property type="term" value="F:ATP binding"/>
    <property type="evidence" value="ECO:0007669"/>
    <property type="project" value="UniProtKB-KW"/>
</dbReference>
<dbReference type="InterPro" id="IPR000700">
    <property type="entry name" value="PAS-assoc_C"/>
</dbReference>
<dbReference type="Pfam" id="PF03924">
    <property type="entry name" value="CHASE"/>
    <property type="match status" value="1"/>
</dbReference>
<dbReference type="Gene3D" id="3.40.50.2300">
    <property type="match status" value="1"/>
</dbReference>
<feature type="domain" description="CHASE" evidence="21">
    <location>
        <begin position="135"/>
        <end position="230"/>
    </location>
</feature>
<dbReference type="InterPro" id="IPR013655">
    <property type="entry name" value="PAS_fold_3"/>
</dbReference>
<dbReference type="InterPro" id="IPR006189">
    <property type="entry name" value="CHASE_dom"/>
</dbReference>
<dbReference type="Gene3D" id="3.30.565.10">
    <property type="entry name" value="Histidine kinase-like ATPase, C-terminal domain"/>
    <property type="match status" value="1"/>
</dbReference>
<keyword evidence="6 15" id="KW-0597">Phosphoprotein</keyword>
<dbReference type="SMART" id="SM00086">
    <property type="entry name" value="PAC"/>
    <property type="match status" value="3"/>
</dbReference>
<evidence type="ECO:0000256" key="9">
    <source>
        <dbReference type="ARBA" id="ARBA00022741"/>
    </source>
</evidence>
<feature type="domain" description="PAC" evidence="20">
    <location>
        <begin position="525"/>
        <end position="578"/>
    </location>
</feature>
<keyword evidence="12 16" id="KW-1133">Transmembrane helix</keyword>
<dbReference type="SMART" id="SM01079">
    <property type="entry name" value="CHASE"/>
    <property type="match status" value="1"/>
</dbReference>
<dbReference type="SUPFAM" id="SSF47384">
    <property type="entry name" value="Homodimeric domain of signal transducing histidine kinase"/>
    <property type="match status" value="1"/>
</dbReference>
<keyword evidence="8 16" id="KW-0812">Transmembrane</keyword>
<evidence type="ECO:0000256" key="5">
    <source>
        <dbReference type="ARBA" id="ARBA00022475"/>
    </source>
</evidence>
<dbReference type="EMBL" id="AAOT01000031">
    <property type="protein sequence ID" value="EAR50323.1"/>
    <property type="molecule type" value="Genomic_DNA"/>
</dbReference>
<dbReference type="Pfam" id="PF08447">
    <property type="entry name" value="PAS_3"/>
    <property type="match status" value="1"/>
</dbReference>
<evidence type="ECO:0000256" key="8">
    <source>
        <dbReference type="ARBA" id="ARBA00022692"/>
    </source>
</evidence>
<evidence type="ECO:0000256" key="13">
    <source>
        <dbReference type="ARBA" id="ARBA00023012"/>
    </source>
</evidence>
<dbReference type="InterPro" id="IPR013767">
    <property type="entry name" value="PAS_fold"/>
</dbReference>
<dbReference type="PROSITE" id="PS50112">
    <property type="entry name" value="PAS"/>
    <property type="match status" value="3"/>
</dbReference>
<dbReference type="CDD" id="cd00082">
    <property type="entry name" value="HisKA"/>
    <property type="match status" value="1"/>
</dbReference>
<protein>
    <recommendedName>
        <fullName evidence="4">histidine kinase</fullName>
        <ecNumber evidence="4">2.7.13.3</ecNumber>
    </recommendedName>
</protein>
<evidence type="ECO:0000259" key="21">
    <source>
        <dbReference type="PROSITE" id="PS50839"/>
    </source>
</evidence>
<evidence type="ECO:0000256" key="3">
    <source>
        <dbReference type="ARBA" id="ARBA00004314"/>
    </source>
</evidence>
<evidence type="ECO:0000259" key="17">
    <source>
        <dbReference type="PROSITE" id="PS50109"/>
    </source>
</evidence>
<evidence type="ECO:0000313" key="23">
    <source>
        <dbReference type="Proteomes" id="UP000003635"/>
    </source>
</evidence>
<dbReference type="Proteomes" id="UP000003635">
    <property type="component" value="Unassembled WGS sequence"/>
</dbReference>
<dbReference type="Gene3D" id="3.30.450.350">
    <property type="entry name" value="CHASE domain"/>
    <property type="match status" value="1"/>
</dbReference>
<dbReference type="PROSITE" id="PS50839">
    <property type="entry name" value="CHASE"/>
    <property type="match status" value="1"/>
</dbReference>
<name>Q2CCB0_OCEGH</name>
<dbReference type="InterPro" id="IPR036097">
    <property type="entry name" value="HisK_dim/P_sf"/>
</dbReference>
<feature type="modified residue" description="4-aspartylphosphate" evidence="15">
    <location>
        <position position="993"/>
    </location>
</feature>
<dbReference type="PROSITE" id="PS50110">
    <property type="entry name" value="RESPONSE_REGULATORY"/>
    <property type="match status" value="1"/>
</dbReference>
<evidence type="ECO:0000256" key="16">
    <source>
        <dbReference type="SAM" id="Phobius"/>
    </source>
</evidence>
<dbReference type="SMART" id="SM00091">
    <property type="entry name" value="PAS"/>
    <property type="match status" value="3"/>
</dbReference>
<dbReference type="AlphaFoldDB" id="Q2CCB0"/>
<feature type="domain" description="PAC" evidence="20">
    <location>
        <begin position="653"/>
        <end position="705"/>
    </location>
</feature>
<dbReference type="InterPro" id="IPR001789">
    <property type="entry name" value="Sig_transdc_resp-reg_receiver"/>
</dbReference>
<evidence type="ECO:0000256" key="14">
    <source>
        <dbReference type="ARBA" id="ARBA00023136"/>
    </source>
</evidence>
<keyword evidence="9" id="KW-0547">Nucleotide-binding</keyword>
<keyword evidence="23" id="KW-1185">Reference proteome</keyword>
<keyword evidence="5" id="KW-1003">Cell membrane</keyword>
<dbReference type="SUPFAM" id="SSF52172">
    <property type="entry name" value="CheY-like"/>
    <property type="match status" value="1"/>
</dbReference>
<dbReference type="Pfam" id="PF00989">
    <property type="entry name" value="PAS"/>
    <property type="match status" value="1"/>
</dbReference>
<dbReference type="InterPro" id="IPR004358">
    <property type="entry name" value="Sig_transdc_His_kin-like_C"/>
</dbReference>
<keyword evidence="7" id="KW-0808">Transferase</keyword>
<dbReference type="SMART" id="SM00388">
    <property type="entry name" value="HisKA"/>
    <property type="match status" value="1"/>
</dbReference>
<dbReference type="InterPro" id="IPR042240">
    <property type="entry name" value="CHASE_sf"/>
</dbReference>
<evidence type="ECO:0000256" key="1">
    <source>
        <dbReference type="ARBA" id="ARBA00000085"/>
    </source>
</evidence>
<feature type="transmembrane region" description="Helical" evidence="16">
    <location>
        <begin position="294"/>
        <end position="315"/>
    </location>
</feature>
<evidence type="ECO:0000256" key="2">
    <source>
        <dbReference type="ARBA" id="ARBA00004236"/>
    </source>
</evidence>
<evidence type="ECO:0000256" key="4">
    <source>
        <dbReference type="ARBA" id="ARBA00012438"/>
    </source>
</evidence>
<dbReference type="SMART" id="SM00387">
    <property type="entry name" value="HATPase_c"/>
    <property type="match status" value="1"/>
</dbReference>
<keyword evidence="10 22" id="KW-0418">Kinase</keyword>
<dbReference type="InterPro" id="IPR000014">
    <property type="entry name" value="PAS"/>
</dbReference>
<dbReference type="PANTHER" id="PTHR43047:SF72">
    <property type="entry name" value="OSMOSENSING HISTIDINE PROTEIN KINASE SLN1"/>
    <property type="match status" value="1"/>
</dbReference>
<feature type="transmembrane region" description="Helical" evidence="16">
    <location>
        <begin position="6"/>
        <end position="27"/>
    </location>
</feature>
<dbReference type="GO" id="GO:0009927">
    <property type="term" value="F:histidine phosphotransfer kinase activity"/>
    <property type="evidence" value="ECO:0007669"/>
    <property type="project" value="TreeGrafter"/>
</dbReference>
<evidence type="ECO:0000259" key="19">
    <source>
        <dbReference type="PROSITE" id="PS50112"/>
    </source>
</evidence>
<dbReference type="InterPro" id="IPR003661">
    <property type="entry name" value="HisK_dim/P_dom"/>
</dbReference>
<evidence type="ECO:0000259" key="18">
    <source>
        <dbReference type="PROSITE" id="PS50110"/>
    </source>
</evidence>
<feature type="domain" description="PAS" evidence="19">
    <location>
        <begin position="335"/>
        <end position="379"/>
    </location>
</feature>
<feature type="domain" description="PAS" evidence="19">
    <location>
        <begin position="448"/>
        <end position="521"/>
    </location>
</feature>
<keyword evidence="11" id="KW-0067">ATP-binding</keyword>
<dbReference type="Gene3D" id="1.10.287.130">
    <property type="match status" value="1"/>
</dbReference>
<dbReference type="CDD" id="cd00130">
    <property type="entry name" value="PAS"/>
    <property type="match status" value="3"/>
</dbReference>
<dbReference type="CDD" id="cd16922">
    <property type="entry name" value="HATPase_EvgS-ArcB-TorS-like"/>
    <property type="match status" value="1"/>
</dbReference>
<evidence type="ECO:0000313" key="22">
    <source>
        <dbReference type="EMBL" id="EAR50323.1"/>
    </source>
</evidence>
<dbReference type="NCBIfam" id="TIGR00229">
    <property type="entry name" value="sensory_box"/>
    <property type="match status" value="3"/>
</dbReference>
<reference evidence="22 23" key="1">
    <citation type="journal article" date="2010" name="J. Bacteriol.">
        <title>Genome sequences of Oceanicola granulosus HTCC2516(T) and Oceanicola batsensis HTCC2597(TDelta).</title>
        <authorList>
            <person name="Thrash J.C."/>
            <person name="Cho J.C."/>
            <person name="Vergin K.L."/>
            <person name="Giovannoni S.J."/>
        </authorList>
    </citation>
    <scope>NUCLEOTIDE SEQUENCE [LARGE SCALE GENOMIC DNA]</scope>
    <source>
        <strain evidence="23">ATCC BAA-861 / DSM 15982 / KCTC 12143 / HTCC2516</strain>
    </source>
</reference>
<accession>Q2CCB0</accession>
<dbReference type="GO" id="GO:0006355">
    <property type="term" value="P:regulation of DNA-templated transcription"/>
    <property type="evidence" value="ECO:0007669"/>
    <property type="project" value="InterPro"/>
</dbReference>
<evidence type="ECO:0000256" key="15">
    <source>
        <dbReference type="PROSITE-ProRule" id="PRU00169"/>
    </source>
</evidence>
<dbReference type="PRINTS" id="PR00344">
    <property type="entry name" value="BCTRLSENSOR"/>
</dbReference>
<evidence type="ECO:0000256" key="7">
    <source>
        <dbReference type="ARBA" id="ARBA00022679"/>
    </source>
</evidence>
<dbReference type="PROSITE" id="PS50109">
    <property type="entry name" value="HIS_KIN"/>
    <property type="match status" value="1"/>
</dbReference>
<comment type="catalytic activity">
    <reaction evidence="1">
        <text>ATP + protein L-histidine = ADP + protein N-phospho-L-histidine.</text>
        <dbReference type="EC" id="2.7.13.3"/>
    </reaction>
</comment>
<dbReference type="FunFam" id="1.10.287.130:FF:000001">
    <property type="entry name" value="Two-component sensor histidine kinase"/>
    <property type="match status" value="1"/>
</dbReference>
<gene>
    <name evidence="22" type="ORF">OG2516_07248</name>
</gene>